<dbReference type="GO" id="GO:0005524">
    <property type="term" value="F:ATP binding"/>
    <property type="evidence" value="ECO:0007669"/>
    <property type="project" value="UniProtKB-UniRule"/>
</dbReference>
<dbReference type="SUPFAM" id="SSF52021">
    <property type="entry name" value="Carbamoyl phosphate synthetase, small subunit N-terminal domain"/>
    <property type="match status" value="1"/>
</dbReference>
<dbReference type="InterPro" id="IPR035686">
    <property type="entry name" value="CPSase_GATase1"/>
</dbReference>
<comment type="pathway">
    <text evidence="1 8">Amino-acid biosynthesis; L-arginine biosynthesis; carbamoyl phosphate from bicarbonate: step 1/1.</text>
</comment>
<feature type="domain" description="Carbamoyl-phosphate synthase small subunit N-terminal" evidence="9">
    <location>
        <begin position="1"/>
        <end position="132"/>
    </location>
</feature>
<keyword evidence="6 8" id="KW-0315">Glutamine amidotransferase</keyword>
<feature type="active site" evidence="8">
    <location>
        <position position="332"/>
    </location>
</feature>
<keyword evidence="4 8" id="KW-0547">Nucleotide-binding</keyword>
<dbReference type="UniPathway" id="UPA00068">
    <property type="reaction ID" value="UER00171"/>
</dbReference>
<comment type="function">
    <text evidence="8">Small subunit of the glutamine-dependent carbamoyl phosphate synthetase (CPSase). CPSase catalyzes the formation of carbamoyl phosphate from the ammonia moiety of glutamine, carbonate, and phosphate donated by ATP, constituting the first step of 2 biosynthetic pathways, one leading to arginine and/or urea and the other to pyrimidine nucleotides. The small subunit (glutamine amidotransferase) binds and cleaves glutamine to supply the large subunit with the substrate ammonia.</text>
</comment>
<keyword evidence="3 8" id="KW-0436">Ligase</keyword>
<comment type="pathway">
    <text evidence="8">Pyrimidine metabolism; UMP biosynthesis via de novo pathway; (S)-dihydroorotate from bicarbonate: step 1/3.</text>
</comment>
<sequence>MQGYIVLENGDYFTGTLCTELNNPVYGEAVFFTGMTGYQEVVTDPSFHGQMVVFTYPLIGQYGWNAGDNESKSLQPQALIINTLEEEGDHYASETSLCSIAEANDVPVLTDVDTRSLVKVLRDNGDMQAVITTEPPKECSLEDQAPLAELMLIPDVSVQKKIKMNNDGPHIVLWDFGTKESIGNALVELGCAVTIMPWNSTFEEIQAEKPDGVVLSNGPGNPKQMQHLLSDIKQVAESYPVMGICLGHQLLALAHGAETEKLRFGHRGANQPVIDKETNCVYITSQNHSYVVKEESLNGTGFSVKFHNINDGSVEGLVHNARAVFTAQFHPEAHPGPTDSNGLFQQFLTVVAEGKEAALHA</sequence>
<evidence type="ECO:0000256" key="6">
    <source>
        <dbReference type="ARBA" id="ARBA00022962"/>
    </source>
</evidence>
<dbReference type="OrthoDB" id="9804328at2"/>
<feature type="binding site" evidence="8">
    <location>
        <position position="246"/>
    </location>
    <ligand>
        <name>L-glutamine</name>
        <dbReference type="ChEBI" id="CHEBI:58359"/>
    </ligand>
</feature>
<comment type="caution">
    <text evidence="10">The sequence shown here is derived from an EMBL/GenBank/DDBJ whole genome shotgun (WGS) entry which is preliminary data.</text>
</comment>
<evidence type="ECO:0000256" key="8">
    <source>
        <dbReference type="HAMAP-Rule" id="MF_01209"/>
    </source>
</evidence>
<dbReference type="Gene3D" id="3.50.30.20">
    <property type="entry name" value="Carbamoyl-phosphate synthase small subunit, N-terminal domain"/>
    <property type="match status" value="1"/>
</dbReference>
<dbReference type="InterPro" id="IPR029062">
    <property type="entry name" value="Class_I_gatase-like"/>
</dbReference>
<dbReference type="Pfam" id="PF00117">
    <property type="entry name" value="GATase"/>
    <property type="match status" value="1"/>
</dbReference>
<dbReference type="UniPathway" id="UPA00070">
    <property type="reaction ID" value="UER00115"/>
</dbReference>
<dbReference type="InterPro" id="IPR006274">
    <property type="entry name" value="CarbamoylP_synth_ssu"/>
</dbReference>
<evidence type="ECO:0000256" key="7">
    <source>
        <dbReference type="ARBA" id="ARBA00048816"/>
    </source>
</evidence>
<keyword evidence="11" id="KW-1185">Reference proteome</keyword>
<proteinExistence type="inferred from homology"/>
<evidence type="ECO:0000256" key="2">
    <source>
        <dbReference type="ARBA" id="ARBA00007800"/>
    </source>
</evidence>
<keyword evidence="8" id="KW-0665">Pyrimidine biosynthesis</keyword>
<dbReference type="InterPro" id="IPR036480">
    <property type="entry name" value="CarbP_synth_ssu_N_sf"/>
</dbReference>
<dbReference type="HAMAP" id="MF_01209">
    <property type="entry name" value="CPSase_S_chain"/>
    <property type="match status" value="1"/>
</dbReference>
<dbReference type="Gene3D" id="3.40.50.880">
    <property type="match status" value="1"/>
</dbReference>
<dbReference type="Proteomes" id="UP000242310">
    <property type="component" value="Unassembled WGS sequence"/>
</dbReference>
<dbReference type="AlphaFoldDB" id="A0A2P8HXJ4"/>
<dbReference type="GO" id="GO:0004088">
    <property type="term" value="F:carbamoyl-phosphate synthase (glutamine-hydrolyzing) activity"/>
    <property type="evidence" value="ECO:0007669"/>
    <property type="project" value="UniProtKB-UniRule"/>
</dbReference>
<reference evidence="10 11" key="1">
    <citation type="submission" date="2018-03" db="EMBL/GenBank/DDBJ databases">
        <title>Genomic Encyclopedia of Type Strains, Phase III (KMG-III): the genomes of soil and plant-associated and newly described type strains.</title>
        <authorList>
            <person name="Whitman W."/>
        </authorList>
    </citation>
    <scope>NUCLEOTIDE SEQUENCE [LARGE SCALE GENOMIC DNA]</scope>
    <source>
        <strain evidence="10 11">CGMCC 1.07653</strain>
    </source>
</reference>
<comment type="caution">
    <text evidence="8">Lacks conserved residue(s) required for the propagation of feature annotation.</text>
</comment>
<name>A0A2P8HXJ4_9BACI</name>
<dbReference type="GO" id="GO:0006541">
    <property type="term" value="P:glutamine metabolic process"/>
    <property type="evidence" value="ECO:0007669"/>
    <property type="project" value="InterPro"/>
</dbReference>
<dbReference type="PANTHER" id="PTHR43418">
    <property type="entry name" value="MULTIFUNCTIONAL TRYPTOPHAN BIOSYNTHESIS PROTEIN-RELATED"/>
    <property type="match status" value="1"/>
</dbReference>
<dbReference type="EMBL" id="PYAV01000002">
    <property type="protein sequence ID" value="PSL50938.1"/>
    <property type="molecule type" value="Genomic_DNA"/>
</dbReference>
<dbReference type="GO" id="GO:0006207">
    <property type="term" value="P:'de novo' pyrimidine nucleobase biosynthetic process"/>
    <property type="evidence" value="ECO:0007669"/>
    <property type="project" value="InterPro"/>
</dbReference>
<dbReference type="GO" id="GO:0004359">
    <property type="term" value="F:glutaminase activity"/>
    <property type="evidence" value="ECO:0007669"/>
    <property type="project" value="RHEA"/>
</dbReference>
<dbReference type="SMART" id="SM01097">
    <property type="entry name" value="CPSase_sm_chain"/>
    <property type="match status" value="1"/>
</dbReference>
<evidence type="ECO:0000259" key="9">
    <source>
        <dbReference type="SMART" id="SM01097"/>
    </source>
</evidence>
<accession>A0A2P8HXJ4</accession>
<gene>
    <name evidence="8" type="primary">carA</name>
    <name evidence="10" type="ORF">B0H94_102215</name>
</gene>
<dbReference type="InterPro" id="IPR050472">
    <property type="entry name" value="Anth_synth/Amidotransfase"/>
</dbReference>
<evidence type="ECO:0000256" key="1">
    <source>
        <dbReference type="ARBA" id="ARBA00005077"/>
    </source>
</evidence>
<feature type="binding site" evidence="8">
    <location>
        <position position="220"/>
    </location>
    <ligand>
        <name>L-glutamine</name>
        <dbReference type="ChEBI" id="CHEBI:58359"/>
    </ligand>
</feature>
<comment type="catalytic activity">
    <reaction evidence="7 8">
        <text>hydrogencarbonate + L-glutamine + 2 ATP + H2O = carbamoyl phosphate + L-glutamate + 2 ADP + phosphate + 2 H(+)</text>
        <dbReference type="Rhea" id="RHEA:18633"/>
        <dbReference type="ChEBI" id="CHEBI:15377"/>
        <dbReference type="ChEBI" id="CHEBI:15378"/>
        <dbReference type="ChEBI" id="CHEBI:17544"/>
        <dbReference type="ChEBI" id="CHEBI:29985"/>
        <dbReference type="ChEBI" id="CHEBI:30616"/>
        <dbReference type="ChEBI" id="CHEBI:43474"/>
        <dbReference type="ChEBI" id="CHEBI:58228"/>
        <dbReference type="ChEBI" id="CHEBI:58359"/>
        <dbReference type="ChEBI" id="CHEBI:456216"/>
        <dbReference type="EC" id="6.3.5.5"/>
    </reaction>
</comment>
<feature type="active site" evidence="8">
    <location>
        <position position="330"/>
    </location>
</feature>
<comment type="similarity">
    <text evidence="2 8">Belongs to the CarA family.</text>
</comment>
<dbReference type="PRINTS" id="PR00099">
    <property type="entry name" value="CPSGATASE"/>
</dbReference>
<feature type="binding site" evidence="8">
    <location>
        <position position="218"/>
    </location>
    <ligand>
        <name>L-glutamine</name>
        <dbReference type="ChEBI" id="CHEBI:58359"/>
    </ligand>
</feature>
<dbReference type="SUPFAM" id="SSF52317">
    <property type="entry name" value="Class I glutamine amidotransferase-like"/>
    <property type="match status" value="1"/>
</dbReference>
<dbReference type="EC" id="6.3.5.5" evidence="8"/>
<dbReference type="PANTHER" id="PTHR43418:SF7">
    <property type="entry name" value="CARBAMOYL-PHOSPHATE SYNTHASE SMALL CHAIN"/>
    <property type="match status" value="1"/>
</dbReference>
<feature type="active site" description="Nucleophile" evidence="8">
    <location>
        <position position="245"/>
    </location>
</feature>
<dbReference type="PROSITE" id="PS51273">
    <property type="entry name" value="GATASE_TYPE_1"/>
    <property type="match status" value="1"/>
</dbReference>
<dbReference type="NCBIfam" id="NF009475">
    <property type="entry name" value="PRK12838.1"/>
    <property type="match status" value="1"/>
</dbReference>
<feature type="region of interest" description="CPSase" evidence="8">
    <location>
        <begin position="1"/>
        <end position="169"/>
    </location>
</feature>
<dbReference type="PRINTS" id="PR00096">
    <property type="entry name" value="GATASE"/>
</dbReference>
<evidence type="ECO:0000256" key="5">
    <source>
        <dbReference type="ARBA" id="ARBA00022840"/>
    </source>
</evidence>
<keyword evidence="5 8" id="KW-0067">ATP-binding</keyword>
<evidence type="ECO:0000313" key="10">
    <source>
        <dbReference type="EMBL" id="PSL50938.1"/>
    </source>
</evidence>
<evidence type="ECO:0000313" key="11">
    <source>
        <dbReference type="Proteomes" id="UP000242310"/>
    </source>
</evidence>
<dbReference type="NCBIfam" id="TIGR01368">
    <property type="entry name" value="CPSaseIIsmall"/>
    <property type="match status" value="1"/>
</dbReference>
<feature type="binding site" evidence="8">
    <location>
        <position position="290"/>
    </location>
    <ligand>
        <name>L-glutamine</name>
        <dbReference type="ChEBI" id="CHEBI:58359"/>
    </ligand>
</feature>
<dbReference type="InterPro" id="IPR002474">
    <property type="entry name" value="CarbamoylP_synth_ssu_N"/>
</dbReference>
<comment type="catalytic activity">
    <reaction evidence="8">
        <text>L-glutamine + H2O = L-glutamate + NH4(+)</text>
        <dbReference type="Rhea" id="RHEA:15889"/>
        <dbReference type="ChEBI" id="CHEBI:15377"/>
        <dbReference type="ChEBI" id="CHEBI:28938"/>
        <dbReference type="ChEBI" id="CHEBI:29985"/>
        <dbReference type="ChEBI" id="CHEBI:58359"/>
    </reaction>
</comment>
<dbReference type="GO" id="GO:0006526">
    <property type="term" value="P:L-arginine biosynthetic process"/>
    <property type="evidence" value="ECO:0007669"/>
    <property type="project" value="UniProtKB-UniRule"/>
</dbReference>
<feature type="binding site" evidence="8">
    <location>
        <position position="287"/>
    </location>
    <ligand>
        <name>L-glutamine</name>
        <dbReference type="ChEBI" id="CHEBI:58359"/>
    </ligand>
</feature>
<comment type="subunit">
    <text evidence="8">Composed of two chains; the small (or glutamine) chain promotes the hydrolysis of glutamine to ammonia, which is used by the large (or ammonia) chain to synthesize carbamoyl phosphate. Tetramer of heterodimers (alpha,beta)4.</text>
</comment>
<dbReference type="Pfam" id="PF00988">
    <property type="entry name" value="CPSase_sm_chain"/>
    <property type="match status" value="1"/>
</dbReference>
<feature type="binding site" evidence="8">
    <location>
        <position position="249"/>
    </location>
    <ligand>
        <name>L-glutamine</name>
        <dbReference type="ChEBI" id="CHEBI:58359"/>
    </ligand>
</feature>
<evidence type="ECO:0000256" key="3">
    <source>
        <dbReference type="ARBA" id="ARBA00022598"/>
    </source>
</evidence>
<keyword evidence="8" id="KW-0055">Arginine biosynthesis</keyword>
<keyword evidence="8" id="KW-0028">Amino-acid biosynthesis</keyword>
<dbReference type="CDD" id="cd01744">
    <property type="entry name" value="GATase1_CPSase"/>
    <property type="match status" value="1"/>
</dbReference>
<dbReference type="RefSeq" id="WP_106587653.1">
    <property type="nucleotide sequence ID" value="NZ_PYAV01000002.1"/>
</dbReference>
<protein>
    <recommendedName>
        <fullName evidence="8">Carbamoyl phosphate synthase small chain</fullName>
        <ecNumber evidence="8">6.3.5.5</ecNumber>
    </recommendedName>
    <alternativeName>
        <fullName evidence="8">Carbamoyl phosphate synthetase glutamine chain</fullName>
    </alternativeName>
</protein>
<dbReference type="GO" id="GO:0044205">
    <property type="term" value="P:'de novo' UMP biosynthetic process"/>
    <property type="evidence" value="ECO:0007669"/>
    <property type="project" value="UniProtKB-UniRule"/>
</dbReference>
<organism evidence="10 11">
    <name type="scientific">Salsuginibacillus halophilus</name>
    <dbReference type="NCBI Taxonomy" id="517424"/>
    <lineage>
        <taxon>Bacteria</taxon>
        <taxon>Bacillati</taxon>
        <taxon>Bacillota</taxon>
        <taxon>Bacilli</taxon>
        <taxon>Bacillales</taxon>
        <taxon>Bacillaceae</taxon>
        <taxon>Salsuginibacillus</taxon>
    </lineage>
</organism>
<dbReference type="InterPro" id="IPR017926">
    <property type="entry name" value="GATASE"/>
</dbReference>
<evidence type="ECO:0000256" key="4">
    <source>
        <dbReference type="ARBA" id="ARBA00022741"/>
    </source>
</evidence>
<feature type="binding site" evidence="8">
    <location>
        <position position="46"/>
    </location>
    <ligand>
        <name>L-glutamine</name>
        <dbReference type="ChEBI" id="CHEBI:58359"/>
    </ligand>
</feature>